<evidence type="ECO:0000256" key="1">
    <source>
        <dbReference type="SAM" id="SignalP"/>
    </source>
</evidence>
<accession>A0A6C0R811</accession>
<feature type="signal peptide" evidence="1">
    <location>
        <begin position="1"/>
        <end position="25"/>
    </location>
</feature>
<organism evidence="2 3">
    <name type="scientific">Draconibacterium halophilum</name>
    <dbReference type="NCBI Taxonomy" id="2706887"/>
    <lineage>
        <taxon>Bacteria</taxon>
        <taxon>Pseudomonadati</taxon>
        <taxon>Bacteroidota</taxon>
        <taxon>Bacteroidia</taxon>
        <taxon>Marinilabiliales</taxon>
        <taxon>Prolixibacteraceae</taxon>
        <taxon>Draconibacterium</taxon>
    </lineage>
</organism>
<name>A0A6C0R811_9BACT</name>
<keyword evidence="1" id="KW-0732">Signal</keyword>
<dbReference type="AlphaFoldDB" id="A0A6C0R811"/>
<evidence type="ECO:0000313" key="2">
    <source>
        <dbReference type="EMBL" id="QIA06259.1"/>
    </source>
</evidence>
<feature type="chain" id="PRO_5025456438" evidence="1">
    <location>
        <begin position="26"/>
        <end position="240"/>
    </location>
</feature>
<evidence type="ECO:0000313" key="3">
    <source>
        <dbReference type="Proteomes" id="UP000474630"/>
    </source>
</evidence>
<protein>
    <submittedName>
        <fullName evidence="2">Uncharacterized protein</fullName>
    </submittedName>
</protein>
<reference evidence="2 3" key="1">
    <citation type="submission" date="2020-02" db="EMBL/GenBank/DDBJ databases">
        <title>Genome sequencing for Draconibacterium sp. strain M1.</title>
        <authorList>
            <person name="Park S.-J."/>
        </authorList>
    </citation>
    <scope>NUCLEOTIDE SEQUENCE [LARGE SCALE GENOMIC DNA]</scope>
    <source>
        <strain evidence="2 3">M1</strain>
    </source>
</reference>
<sequence length="240" mass="26976">MYRLKKHIIHLTLAILLAVLAVANAAAQTPITIEECDTMTFSVDSREYIHETRFVWGIYNASDDPVDVLDPNTTLDSDMYFVDGMYASGVGKTVQVANLPVGKYYVRIHVWDEEDCTDNVEMYVMEVIESTLDMTLYADSVCIGEATNVYIRFTGRGPYDVYYTIGDQLTPSVVNVNGDVEDPELVIPVTDPLPVGETTFWVIKVEDNCKAYEFTGDERPNTGIVIYPKPAKQPIYLKDD</sequence>
<dbReference type="Proteomes" id="UP000474630">
    <property type="component" value="Chromosome"/>
</dbReference>
<dbReference type="KEGG" id="drc:G0Q07_00255"/>
<dbReference type="RefSeq" id="WP_163344117.1">
    <property type="nucleotide sequence ID" value="NZ_CP048409.1"/>
</dbReference>
<dbReference type="EMBL" id="CP048409">
    <property type="protein sequence ID" value="QIA06259.1"/>
    <property type="molecule type" value="Genomic_DNA"/>
</dbReference>
<keyword evidence="3" id="KW-1185">Reference proteome</keyword>
<proteinExistence type="predicted"/>
<gene>
    <name evidence="2" type="ORF">G0Q07_00255</name>
</gene>